<protein>
    <recommendedName>
        <fullName evidence="4">OPA3-like protein</fullName>
    </recommendedName>
</protein>
<evidence type="ECO:0000313" key="3">
    <source>
        <dbReference type="Proteomes" id="UP000006882"/>
    </source>
</evidence>
<dbReference type="Proteomes" id="UP000006882">
    <property type="component" value="Chromosome G4"/>
</dbReference>
<dbReference type="PANTHER" id="PTHR12499:SF22">
    <property type="entry name" value="OS02G0312500 PROTEIN"/>
    <property type="match status" value="1"/>
</dbReference>
<dbReference type="Gramene" id="ONI12581">
    <property type="protein sequence ID" value="ONI12581"/>
    <property type="gene ID" value="PRUPE_4G173100"/>
</dbReference>
<dbReference type="AlphaFoldDB" id="A0A251PLX1"/>
<dbReference type="Pfam" id="PF07047">
    <property type="entry name" value="OPA3"/>
    <property type="match status" value="1"/>
</dbReference>
<feature type="compositionally biased region" description="Basic residues" evidence="1">
    <location>
        <begin position="124"/>
        <end position="133"/>
    </location>
</feature>
<proteinExistence type="predicted"/>
<evidence type="ECO:0000313" key="2">
    <source>
        <dbReference type="EMBL" id="ONI12581.1"/>
    </source>
</evidence>
<feature type="compositionally biased region" description="Basic and acidic residues" evidence="1">
    <location>
        <begin position="101"/>
        <end position="115"/>
    </location>
</feature>
<dbReference type="GO" id="GO:0019216">
    <property type="term" value="P:regulation of lipid metabolic process"/>
    <property type="evidence" value="ECO:0000318"/>
    <property type="project" value="GO_Central"/>
</dbReference>
<sequence>MLPLLKLGTLALRTISRPIARRLKVEAGLHPRFRDYIISFAQANYRFRTNLQRRLYGRATDVVIRPMDEEKAVGAAAELLGELVIFTVAGLAIIYEVQRSARSEARKEEQRKQEIEANSSNEAKRHRFRKRSAMSKGQTARDGATCPEKKLARSHQVLAIPSTRRAQVSKV</sequence>
<feature type="region of interest" description="Disordered" evidence="1">
    <location>
        <begin position="101"/>
        <end position="171"/>
    </location>
</feature>
<reference evidence="2 3" key="1">
    <citation type="journal article" date="2013" name="Nat. Genet.">
        <title>The high-quality draft genome of peach (Prunus persica) identifies unique patterns of genetic diversity, domestication and genome evolution.</title>
        <authorList>
            <consortium name="International Peach Genome Initiative"/>
            <person name="Verde I."/>
            <person name="Abbott A.G."/>
            <person name="Scalabrin S."/>
            <person name="Jung S."/>
            <person name="Shu S."/>
            <person name="Marroni F."/>
            <person name="Zhebentyayeva T."/>
            <person name="Dettori M.T."/>
            <person name="Grimwood J."/>
            <person name="Cattonaro F."/>
            <person name="Zuccolo A."/>
            <person name="Rossini L."/>
            <person name="Jenkins J."/>
            <person name="Vendramin E."/>
            <person name="Meisel L.A."/>
            <person name="Decroocq V."/>
            <person name="Sosinski B."/>
            <person name="Prochnik S."/>
            <person name="Mitros T."/>
            <person name="Policriti A."/>
            <person name="Cipriani G."/>
            <person name="Dondini L."/>
            <person name="Ficklin S."/>
            <person name="Goodstein D.M."/>
            <person name="Xuan P."/>
            <person name="Del Fabbro C."/>
            <person name="Aramini V."/>
            <person name="Copetti D."/>
            <person name="Gonzalez S."/>
            <person name="Horner D.S."/>
            <person name="Falchi R."/>
            <person name="Lucas S."/>
            <person name="Mica E."/>
            <person name="Maldonado J."/>
            <person name="Lazzari B."/>
            <person name="Bielenberg D."/>
            <person name="Pirona R."/>
            <person name="Miculan M."/>
            <person name="Barakat A."/>
            <person name="Testolin R."/>
            <person name="Stella A."/>
            <person name="Tartarini S."/>
            <person name="Tonutti P."/>
            <person name="Arus P."/>
            <person name="Orellana A."/>
            <person name="Wells C."/>
            <person name="Main D."/>
            <person name="Vizzotto G."/>
            <person name="Silva H."/>
            <person name="Salamini F."/>
            <person name="Schmutz J."/>
            <person name="Morgante M."/>
            <person name="Rokhsar D.S."/>
        </authorList>
    </citation>
    <scope>NUCLEOTIDE SEQUENCE [LARGE SCALE GENOMIC DNA]</scope>
    <source>
        <strain evidence="3">cv. Nemared</strain>
    </source>
</reference>
<evidence type="ECO:0000256" key="1">
    <source>
        <dbReference type="SAM" id="MobiDB-lite"/>
    </source>
</evidence>
<evidence type="ECO:0008006" key="4">
    <source>
        <dbReference type="Google" id="ProtNLM"/>
    </source>
</evidence>
<dbReference type="PANTHER" id="PTHR12499">
    <property type="entry name" value="OPTIC ATROPHY 3 PROTEIN OPA3"/>
    <property type="match status" value="1"/>
</dbReference>
<dbReference type="GO" id="GO:0005739">
    <property type="term" value="C:mitochondrion"/>
    <property type="evidence" value="ECO:0000318"/>
    <property type="project" value="GO_Central"/>
</dbReference>
<name>A0A251PLX1_PRUPE</name>
<dbReference type="OrthoDB" id="2129069at2759"/>
<gene>
    <name evidence="2" type="ORF">PRUPE_4G173100</name>
</gene>
<keyword evidence="3" id="KW-1185">Reference proteome</keyword>
<dbReference type="InterPro" id="IPR010754">
    <property type="entry name" value="OPA3-like"/>
</dbReference>
<accession>A0A251PLX1</accession>
<dbReference type="EMBL" id="CM007654">
    <property type="protein sequence ID" value="ONI12581.1"/>
    <property type="molecule type" value="Genomic_DNA"/>
</dbReference>
<dbReference type="eggNOG" id="KOG3335">
    <property type="taxonomic scope" value="Eukaryota"/>
</dbReference>
<organism evidence="2 3">
    <name type="scientific">Prunus persica</name>
    <name type="common">Peach</name>
    <name type="synonym">Amygdalus persica</name>
    <dbReference type="NCBI Taxonomy" id="3760"/>
    <lineage>
        <taxon>Eukaryota</taxon>
        <taxon>Viridiplantae</taxon>
        <taxon>Streptophyta</taxon>
        <taxon>Embryophyta</taxon>
        <taxon>Tracheophyta</taxon>
        <taxon>Spermatophyta</taxon>
        <taxon>Magnoliopsida</taxon>
        <taxon>eudicotyledons</taxon>
        <taxon>Gunneridae</taxon>
        <taxon>Pentapetalae</taxon>
        <taxon>rosids</taxon>
        <taxon>fabids</taxon>
        <taxon>Rosales</taxon>
        <taxon>Rosaceae</taxon>
        <taxon>Amygdaloideae</taxon>
        <taxon>Amygdaleae</taxon>
        <taxon>Prunus</taxon>
    </lineage>
</organism>